<feature type="transmembrane region" description="Helical" evidence="1">
    <location>
        <begin position="48"/>
        <end position="70"/>
    </location>
</feature>
<keyword evidence="1" id="KW-0812">Transmembrane</keyword>
<protein>
    <recommendedName>
        <fullName evidence="4">DUF4190 domain-containing protein</fullName>
    </recommendedName>
</protein>
<dbReference type="EMBL" id="MQVR01000043">
    <property type="protein sequence ID" value="OKL53722.1"/>
    <property type="molecule type" value="Genomic_DNA"/>
</dbReference>
<keyword evidence="1" id="KW-1133">Transmembrane helix</keyword>
<keyword evidence="3" id="KW-1185">Reference proteome</keyword>
<evidence type="ECO:0000313" key="2">
    <source>
        <dbReference type="EMBL" id="OKL53722.1"/>
    </source>
</evidence>
<accession>A0A1Q5Q218</accession>
<proteinExistence type="predicted"/>
<gene>
    <name evidence="2" type="ORF">BSZ39_07900</name>
</gene>
<evidence type="ECO:0008006" key="4">
    <source>
        <dbReference type="Google" id="ProtNLM"/>
    </source>
</evidence>
<organism evidence="2 3">
    <name type="scientific">Bowdeniella nasicola</name>
    <dbReference type="NCBI Taxonomy" id="208480"/>
    <lineage>
        <taxon>Bacteria</taxon>
        <taxon>Bacillati</taxon>
        <taxon>Actinomycetota</taxon>
        <taxon>Actinomycetes</taxon>
        <taxon>Actinomycetales</taxon>
        <taxon>Actinomycetaceae</taxon>
        <taxon>Bowdeniella</taxon>
    </lineage>
</organism>
<evidence type="ECO:0000313" key="3">
    <source>
        <dbReference type="Proteomes" id="UP000185628"/>
    </source>
</evidence>
<feature type="transmembrane region" description="Helical" evidence="1">
    <location>
        <begin position="82"/>
        <end position="106"/>
    </location>
</feature>
<feature type="transmembrane region" description="Helical" evidence="1">
    <location>
        <begin position="21"/>
        <end position="42"/>
    </location>
</feature>
<reference evidence="3" key="1">
    <citation type="submission" date="2016-12" db="EMBL/GenBank/DDBJ databases">
        <authorList>
            <person name="Meng X."/>
        </authorList>
    </citation>
    <scope>NUCLEOTIDE SEQUENCE [LARGE SCALE GENOMIC DNA]</scope>
    <source>
        <strain evidence="3">DSM 19116</strain>
    </source>
</reference>
<dbReference type="AlphaFoldDB" id="A0A1Q5Q218"/>
<keyword evidence="1" id="KW-0472">Membrane</keyword>
<comment type="caution">
    <text evidence="2">The sequence shown here is derived from an EMBL/GenBank/DDBJ whole genome shotgun (WGS) entry which is preliminary data.</text>
</comment>
<sequence length="144" mass="15280">MSSPSKPENDSPEAAKANADALMSATQPAVATGLLLVLAMVLNTPRAPLWAVIASALTAIAVIPAGIYAIRKLRGVERARLFRFFLIITMAIAGVFALSTIVQLVAFDSTSAYLQCVSTALTEEGRVACERELTNSVLRQLFGN</sequence>
<dbReference type="RefSeq" id="WP_073716814.1">
    <property type="nucleotide sequence ID" value="NZ_MQVR01000043.1"/>
</dbReference>
<evidence type="ECO:0000256" key="1">
    <source>
        <dbReference type="SAM" id="Phobius"/>
    </source>
</evidence>
<name>A0A1Q5Q218_9ACTO</name>
<dbReference type="OrthoDB" id="9872467at2"/>
<dbReference type="Proteomes" id="UP000185628">
    <property type="component" value="Unassembled WGS sequence"/>
</dbReference>